<evidence type="ECO:0000313" key="2">
    <source>
        <dbReference type="Proteomes" id="UP001054945"/>
    </source>
</evidence>
<accession>A0AAV4QPK7</accession>
<organism evidence="1 2">
    <name type="scientific">Caerostris extrusa</name>
    <name type="common">Bark spider</name>
    <name type="synonym">Caerostris bankana</name>
    <dbReference type="NCBI Taxonomy" id="172846"/>
    <lineage>
        <taxon>Eukaryota</taxon>
        <taxon>Metazoa</taxon>
        <taxon>Ecdysozoa</taxon>
        <taxon>Arthropoda</taxon>
        <taxon>Chelicerata</taxon>
        <taxon>Arachnida</taxon>
        <taxon>Araneae</taxon>
        <taxon>Araneomorphae</taxon>
        <taxon>Entelegynae</taxon>
        <taxon>Araneoidea</taxon>
        <taxon>Araneidae</taxon>
        <taxon>Caerostris</taxon>
    </lineage>
</organism>
<gene>
    <name evidence="1" type="ORF">CEXT_21031</name>
</gene>
<keyword evidence="2" id="KW-1185">Reference proteome</keyword>
<name>A0AAV4QPK7_CAEEX</name>
<comment type="caution">
    <text evidence="1">The sequence shown here is derived from an EMBL/GenBank/DDBJ whole genome shotgun (WGS) entry which is preliminary data.</text>
</comment>
<dbReference type="Proteomes" id="UP001054945">
    <property type="component" value="Unassembled WGS sequence"/>
</dbReference>
<dbReference type="EMBL" id="BPLR01006386">
    <property type="protein sequence ID" value="GIY09483.1"/>
    <property type="molecule type" value="Genomic_DNA"/>
</dbReference>
<protein>
    <submittedName>
        <fullName evidence="1">Uncharacterized protein</fullName>
    </submittedName>
</protein>
<proteinExistence type="predicted"/>
<dbReference type="AlphaFoldDB" id="A0AAV4QPK7"/>
<evidence type="ECO:0000313" key="1">
    <source>
        <dbReference type="EMBL" id="GIY09483.1"/>
    </source>
</evidence>
<sequence>MKYGTLRNSIHALKYYILNKSITDEKELPVKIQREGRLAKIKRVINCNQLLVVRMGFGTSRCCLLAIIALNIHALRMPLCRLKTAAACSLNKTSM</sequence>
<reference evidence="1 2" key="1">
    <citation type="submission" date="2021-06" db="EMBL/GenBank/DDBJ databases">
        <title>Caerostris extrusa draft genome.</title>
        <authorList>
            <person name="Kono N."/>
            <person name="Arakawa K."/>
        </authorList>
    </citation>
    <scope>NUCLEOTIDE SEQUENCE [LARGE SCALE GENOMIC DNA]</scope>
</reference>